<evidence type="ECO:0000256" key="5">
    <source>
        <dbReference type="ARBA" id="ARBA00022692"/>
    </source>
</evidence>
<evidence type="ECO:0000313" key="11">
    <source>
        <dbReference type="Proteomes" id="UP001153076"/>
    </source>
</evidence>
<evidence type="ECO:0000256" key="4">
    <source>
        <dbReference type="ARBA" id="ARBA00013252"/>
    </source>
</evidence>
<dbReference type="PANTHER" id="PTHR46950">
    <property type="entry name" value="MAGNESIUM TRANSPORTER CORA-LIKE FAMILY PROTEIN"/>
    <property type="match status" value="1"/>
</dbReference>
<evidence type="ECO:0000256" key="9">
    <source>
        <dbReference type="SAM" id="Phobius"/>
    </source>
</evidence>
<dbReference type="Gene3D" id="3.30.1360.20">
    <property type="entry name" value="Transcriptional coactivator/pterin dehydratase"/>
    <property type="match status" value="1"/>
</dbReference>
<dbReference type="Proteomes" id="UP001153076">
    <property type="component" value="Unassembled WGS sequence"/>
</dbReference>
<name>A0A9Q1QQH9_9CARY</name>
<evidence type="ECO:0000256" key="1">
    <source>
        <dbReference type="ARBA" id="ARBA00001554"/>
    </source>
</evidence>
<dbReference type="OrthoDB" id="277398at2759"/>
<feature type="transmembrane region" description="Helical" evidence="9">
    <location>
        <begin position="150"/>
        <end position="170"/>
    </location>
</feature>
<dbReference type="GO" id="GO:0008124">
    <property type="term" value="F:4-alpha-hydroxytetrahydrobiopterin dehydratase activity"/>
    <property type="evidence" value="ECO:0007669"/>
    <property type="project" value="UniProtKB-EC"/>
</dbReference>
<dbReference type="InterPro" id="IPR001533">
    <property type="entry name" value="Pterin_deHydtase"/>
</dbReference>
<dbReference type="SUPFAM" id="SSF55248">
    <property type="entry name" value="PCD-like"/>
    <property type="match status" value="1"/>
</dbReference>
<dbReference type="AlphaFoldDB" id="A0A9Q1QQH9"/>
<evidence type="ECO:0000256" key="8">
    <source>
        <dbReference type="ARBA" id="ARBA00023239"/>
    </source>
</evidence>
<comment type="similarity">
    <text evidence="3">Belongs to the pterin-4-alpha-carbinolamine dehydratase family.</text>
</comment>
<dbReference type="GO" id="GO:0016020">
    <property type="term" value="C:membrane"/>
    <property type="evidence" value="ECO:0007669"/>
    <property type="project" value="UniProtKB-SubCell"/>
</dbReference>
<comment type="catalytic activity">
    <reaction evidence="1">
        <text>(4aS,6R)-4a-hydroxy-L-erythro-5,6,7,8-tetrahydrobiopterin = (6R)-L-erythro-6,7-dihydrobiopterin + H2O</text>
        <dbReference type="Rhea" id="RHEA:11920"/>
        <dbReference type="ChEBI" id="CHEBI:15377"/>
        <dbReference type="ChEBI" id="CHEBI:15642"/>
        <dbReference type="ChEBI" id="CHEBI:43120"/>
        <dbReference type="EC" id="4.2.1.96"/>
    </reaction>
</comment>
<dbReference type="InterPro" id="IPR036428">
    <property type="entry name" value="PCD_sf"/>
</dbReference>
<sequence>MPFLAHHCFLNSLKQHLSKRLSFGQSLPRLFRKSIFGAADEVELKFMNRRDREDMHLFGVILNQEIRKLSRQVIRVKWSLHAREEIIFELLQHLRGNAARSLLERVRKSTREMINEQEAVRGRLFTIQDVMQSNIRAWLQDQSLRVTHNLGVLGGCGLVLSIITGLFGANLDGIPGAENAPYAFGLFSGLLVVLGIILIAVGLLYLGLRQPISEGQVEVRKMELEELVRMFQHEAESHAQVRHADSNSRQMSAAAQEATIWQFGRRVIRQLRSAPVIPKASRRLWNKLMSRLPPPRLLSLSTSPVISPLSLSLVLLSLSLNEIITVICNYTAPVCDSVSFLRCNPWMLRPSDWESISGKYDSVLKASVIVAMGAQILSPRFNGTLQKHVGLSKSRKNLHEFRTFCCATDLAAKKCVPCNSKDLRPMGEELANELIAKVPGWTVVNEGGKLKLSQSWKVKSFIKGLEFFQAVANVAETEGHHPDLHLVGWNNVIIEIWTHAIGGLTENDFILAAKISGLDVADLLRNKPAKFMMEGVVPFTVSTNLTIPAAALAPFLQPYNSSLHIHVDP</sequence>
<evidence type="ECO:0000256" key="6">
    <source>
        <dbReference type="ARBA" id="ARBA00022989"/>
    </source>
</evidence>
<dbReference type="InterPro" id="IPR045863">
    <property type="entry name" value="CorA_TM1_TM2"/>
</dbReference>
<organism evidence="10 11">
    <name type="scientific">Carnegiea gigantea</name>
    <dbReference type="NCBI Taxonomy" id="171969"/>
    <lineage>
        <taxon>Eukaryota</taxon>
        <taxon>Viridiplantae</taxon>
        <taxon>Streptophyta</taxon>
        <taxon>Embryophyta</taxon>
        <taxon>Tracheophyta</taxon>
        <taxon>Spermatophyta</taxon>
        <taxon>Magnoliopsida</taxon>
        <taxon>eudicotyledons</taxon>
        <taxon>Gunneridae</taxon>
        <taxon>Pentapetalae</taxon>
        <taxon>Caryophyllales</taxon>
        <taxon>Cactineae</taxon>
        <taxon>Cactaceae</taxon>
        <taxon>Cactoideae</taxon>
        <taxon>Echinocereeae</taxon>
        <taxon>Carnegiea</taxon>
    </lineage>
</organism>
<protein>
    <recommendedName>
        <fullName evidence="4">4a-hydroxytetrahydrobiopterin dehydratase</fullName>
        <ecNumber evidence="4">4.2.1.96</ecNumber>
    </recommendedName>
</protein>
<dbReference type="GO" id="GO:0006729">
    <property type="term" value="P:tetrahydrobiopterin biosynthetic process"/>
    <property type="evidence" value="ECO:0007669"/>
    <property type="project" value="InterPro"/>
</dbReference>
<keyword evidence="6 9" id="KW-1133">Transmembrane helix</keyword>
<proteinExistence type="inferred from homology"/>
<evidence type="ECO:0000256" key="3">
    <source>
        <dbReference type="ARBA" id="ARBA00006472"/>
    </source>
</evidence>
<comment type="subcellular location">
    <subcellularLocation>
        <location evidence="2">Membrane</location>
        <topology evidence="2">Multi-pass membrane protein</topology>
    </subcellularLocation>
</comment>
<dbReference type="SUPFAM" id="SSF144083">
    <property type="entry name" value="Magnesium transport protein CorA, transmembrane region"/>
    <property type="match status" value="1"/>
</dbReference>
<dbReference type="GO" id="GO:0046873">
    <property type="term" value="F:metal ion transmembrane transporter activity"/>
    <property type="evidence" value="ECO:0007669"/>
    <property type="project" value="InterPro"/>
</dbReference>
<evidence type="ECO:0000313" key="10">
    <source>
        <dbReference type="EMBL" id="KAJ8449986.1"/>
    </source>
</evidence>
<dbReference type="Gene3D" id="1.20.58.340">
    <property type="entry name" value="Magnesium transport protein CorA, transmembrane region"/>
    <property type="match status" value="1"/>
</dbReference>
<reference evidence="10" key="1">
    <citation type="submission" date="2022-04" db="EMBL/GenBank/DDBJ databases">
        <title>Carnegiea gigantea Genome sequencing and assembly v2.</title>
        <authorList>
            <person name="Copetti D."/>
            <person name="Sanderson M.J."/>
            <person name="Burquez A."/>
            <person name="Wojciechowski M.F."/>
        </authorList>
    </citation>
    <scope>NUCLEOTIDE SEQUENCE</scope>
    <source>
        <strain evidence="10">SGP5-SGP5p</strain>
        <tissue evidence="10">Aerial part</tissue>
    </source>
</reference>
<dbReference type="EMBL" id="JAKOGI010000018">
    <property type="protein sequence ID" value="KAJ8449986.1"/>
    <property type="molecule type" value="Genomic_DNA"/>
</dbReference>
<dbReference type="Pfam" id="PF01544">
    <property type="entry name" value="CorA"/>
    <property type="match status" value="1"/>
</dbReference>
<gene>
    <name evidence="10" type="ORF">Cgig2_029348</name>
</gene>
<evidence type="ECO:0000256" key="7">
    <source>
        <dbReference type="ARBA" id="ARBA00023136"/>
    </source>
</evidence>
<evidence type="ECO:0000256" key="2">
    <source>
        <dbReference type="ARBA" id="ARBA00004141"/>
    </source>
</evidence>
<dbReference type="Pfam" id="PF01329">
    <property type="entry name" value="Pterin_4a"/>
    <property type="match status" value="1"/>
</dbReference>
<comment type="caution">
    <text evidence="10">The sequence shown here is derived from an EMBL/GenBank/DDBJ whole genome shotgun (WGS) entry which is preliminary data.</text>
</comment>
<accession>A0A9Q1QQH9</accession>
<dbReference type="EC" id="4.2.1.96" evidence="4"/>
<keyword evidence="11" id="KW-1185">Reference proteome</keyword>
<dbReference type="CDD" id="cd00913">
    <property type="entry name" value="PCD_DCoH_subfamily_a"/>
    <property type="match status" value="1"/>
</dbReference>
<keyword evidence="5 9" id="KW-0812">Transmembrane</keyword>
<feature type="transmembrane region" description="Helical" evidence="9">
    <location>
        <begin position="182"/>
        <end position="206"/>
    </location>
</feature>
<dbReference type="InterPro" id="IPR002523">
    <property type="entry name" value="MgTranspt_CorA/ZnTranspt_ZntB"/>
</dbReference>
<dbReference type="PANTHER" id="PTHR46950:SF2">
    <property type="entry name" value="MAGNESIUM TRANSPORTER CORA-LIKE FAMILY PROTEIN"/>
    <property type="match status" value="1"/>
</dbReference>
<keyword evidence="7 9" id="KW-0472">Membrane</keyword>
<keyword evidence="8" id="KW-0456">Lyase</keyword>